<reference evidence="3 4" key="1">
    <citation type="journal article" date="2024" name="Nat. Commun.">
        <title>Phylogenomics reveals the evolutionary origins of lichenization in chlorophyte algae.</title>
        <authorList>
            <person name="Puginier C."/>
            <person name="Libourel C."/>
            <person name="Otte J."/>
            <person name="Skaloud P."/>
            <person name="Haon M."/>
            <person name="Grisel S."/>
            <person name="Petersen M."/>
            <person name="Berrin J.G."/>
            <person name="Delaux P.M."/>
            <person name="Dal Grande F."/>
            <person name="Keller J."/>
        </authorList>
    </citation>
    <scope>NUCLEOTIDE SEQUENCE [LARGE SCALE GENOMIC DNA]</scope>
    <source>
        <strain evidence="3 4">SAG 2145</strain>
    </source>
</reference>
<dbReference type="GO" id="GO:0005874">
    <property type="term" value="C:microtubule"/>
    <property type="evidence" value="ECO:0007669"/>
    <property type="project" value="TreeGrafter"/>
</dbReference>
<evidence type="ECO:0000259" key="2">
    <source>
        <dbReference type="SMART" id="SM00053"/>
    </source>
</evidence>
<evidence type="ECO:0000313" key="3">
    <source>
        <dbReference type="EMBL" id="KAK9838699.1"/>
    </source>
</evidence>
<dbReference type="AlphaFoldDB" id="A0AAW1RY91"/>
<dbReference type="Gene3D" id="3.40.50.300">
    <property type="entry name" value="P-loop containing nucleotide triphosphate hydrolases"/>
    <property type="match status" value="1"/>
</dbReference>
<accession>A0AAW1RY91</accession>
<keyword evidence="4" id="KW-1185">Reference proteome</keyword>
<protein>
    <recommendedName>
        <fullName evidence="2">Dynamin GTPase domain-containing protein</fullName>
    </recommendedName>
</protein>
<dbReference type="InterPro" id="IPR001401">
    <property type="entry name" value="Dynamin_GTPase"/>
</dbReference>
<dbReference type="EMBL" id="JALJOS010000005">
    <property type="protein sequence ID" value="KAK9838699.1"/>
    <property type="molecule type" value="Genomic_DNA"/>
</dbReference>
<dbReference type="GO" id="GO:0003924">
    <property type="term" value="F:GTPase activity"/>
    <property type="evidence" value="ECO:0007669"/>
    <property type="project" value="InterPro"/>
</dbReference>
<dbReference type="SMART" id="SM00053">
    <property type="entry name" value="DYNc"/>
    <property type="match status" value="1"/>
</dbReference>
<evidence type="ECO:0000256" key="1">
    <source>
        <dbReference type="SAM" id="MobiDB-lite"/>
    </source>
</evidence>
<dbReference type="InterPro" id="IPR027417">
    <property type="entry name" value="P-loop_NTPase"/>
</dbReference>
<dbReference type="GO" id="GO:0008017">
    <property type="term" value="F:microtubule binding"/>
    <property type="evidence" value="ECO:0007669"/>
    <property type="project" value="TreeGrafter"/>
</dbReference>
<dbReference type="PRINTS" id="PR00195">
    <property type="entry name" value="DYNAMIN"/>
</dbReference>
<comment type="caution">
    <text evidence="3">The sequence shown here is derived from an EMBL/GenBank/DDBJ whole genome shotgun (WGS) entry which is preliminary data.</text>
</comment>
<gene>
    <name evidence="3" type="ORF">WJX74_001652</name>
</gene>
<organism evidence="3 4">
    <name type="scientific">Apatococcus lobatus</name>
    <dbReference type="NCBI Taxonomy" id="904363"/>
    <lineage>
        <taxon>Eukaryota</taxon>
        <taxon>Viridiplantae</taxon>
        <taxon>Chlorophyta</taxon>
        <taxon>core chlorophytes</taxon>
        <taxon>Trebouxiophyceae</taxon>
        <taxon>Chlorellales</taxon>
        <taxon>Chlorellaceae</taxon>
        <taxon>Apatococcus</taxon>
    </lineage>
</organism>
<dbReference type="Pfam" id="PF00350">
    <property type="entry name" value="Dynamin_N"/>
    <property type="match status" value="1"/>
</dbReference>
<proteinExistence type="predicted"/>
<feature type="region of interest" description="Disordered" evidence="1">
    <location>
        <begin position="26"/>
        <end position="49"/>
    </location>
</feature>
<dbReference type="PANTHER" id="PTHR11566">
    <property type="entry name" value="DYNAMIN"/>
    <property type="match status" value="1"/>
</dbReference>
<feature type="domain" description="Dynamin GTPase" evidence="2">
    <location>
        <begin position="104"/>
        <end position="336"/>
    </location>
</feature>
<dbReference type="GO" id="GO:0005737">
    <property type="term" value="C:cytoplasm"/>
    <property type="evidence" value="ECO:0007669"/>
    <property type="project" value="TreeGrafter"/>
</dbReference>
<sequence length="695" mass="76841">MASKKNPKLDLALYRNYHSSVTLPAAQGSSFSKTQPTESDKLVGPSDLVDPQLAPIDTRQARNDFNPYIDSPIKNAAQNSEFYAGANIVDELQSGPFGQFHQAMAQLGPIIDLSHFQLPRLIVIGSQNRGKSSLLESITKCPIFPRGDDTSTRAPVCLRMEHVSDSKNSLIQVSFRSNTQNLDSQQQIVAAVQKIMDTICKHEIVDDEITVRICSPAMTTIEFVDLPGIVASPENKRKLTERVVRNYLKDTTNLVLCVEAATCDNLDACQAVGLIRVAKKAGQAIMVLTKADLVDPQVIRKRLFSRLLRQSGEQTDKDFAGCVSVINRSHQDVQSLLEAGQEEERTFERLVLSKHPGIPHQMSAVIPAIRDNLTIEKLIIQVEHMYRAFIISEWKPLALDLLTPMLSAAQQNLHDLGPAPCKLKVRDAMEQVFLQMDFYSMPGQFPHSHTEAPHPSVGSHHPMSIWADQQKSVTLLQHIVFLDHHDPMTLSHGRQLKKTAAVALDAIGRWLDEAPYLKVIQTAVVSAFKAESPLRLARFSGLRDEIIQHGLQRVISTELLKTQLMADLTPLINMLRLNLTQLDKGTGCAEALQDAVYTAVIQEVFLPLQDGAFVACIPDDFILAESEASQRQRAACDHHVSGLQYAFEVISTIDMQVPPSGHAQAPDGRISITTIETTCLHLDGSGSSTRLIHFG</sequence>
<dbReference type="PANTHER" id="PTHR11566:SF233">
    <property type="entry name" value="CHROMOSOME UNDETERMINED SCAFFOLD_59, WHOLE GENOME SHOTGUN SEQUENCE"/>
    <property type="match status" value="1"/>
</dbReference>
<dbReference type="InterPro" id="IPR022812">
    <property type="entry name" value="Dynamin"/>
</dbReference>
<name>A0AAW1RY91_9CHLO</name>
<dbReference type="SUPFAM" id="SSF52540">
    <property type="entry name" value="P-loop containing nucleoside triphosphate hydrolases"/>
    <property type="match status" value="1"/>
</dbReference>
<dbReference type="Proteomes" id="UP001438707">
    <property type="component" value="Unassembled WGS sequence"/>
</dbReference>
<feature type="compositionally biased region" description="Polar residues" evidence="1">
    <location>
        <begin position="26"/>
        <end position="37"/>
    </location>
</feature>
<evidence type="ECO:0000313" key="4">
    <source>
        <dbReference type="Proteomes" id="UP001438707"/>
    </source>
</evidence>
<dbReference type="GO" id="GO:0016020">
    <property type="term" value="C:membrane"/>
    <property type="evidence" value="ECO:0007669"/>
    <property type="project" value="TreeGrafter"/>
</dbReference>
<dbReference type="GO" id="GO:0005525">
    <property type="term" value="F:GTP binding"/>
    <property type="evidence" value="ECO:0007669"/>
    <property type="project" value="InterPro"/>
</dbReference>
<dbReference type="InterPro" id="IPR045063">
    <property type="entry name" value="Dynamin_N"/>
</dbReference>